<keyword evidence="1" id="KW-0812">Transmembrane</keyword>
<organism evidence="3 4">
    <name type="scientific">Paraburkholderia rhynchosiae</name>
    <dbReference type="NCBI Taxonomy" id="487049"/>
    <lineage>
        <taxon>Bacteria</taxon>
        <taxon>Pseudomonadati</taxon>
        <taxon>Pseudomonadota</taxon>
        <taxon>Betaproteobacteria</taxon>
        <taxon>Burkholderiales</taxon>
        <taxon>Burkholderiaceae</taxon>
        <taxon>Paraburkholderia</taxon>
    </lineage>
</organism>
<dbReference type="EMBL" id="CADIJZ010000080">
    <property type="protein sequence ID" value="CAB3744747.1"/>
    <property type="molecule type" value="Genomic_DNA"/>
</dbReference>
<reference evidence="3 4" key="1">
    <citation type="submission" date="2020-04" db="EMBL/GenBank/DDBJ databases">
        <authorList>
            <person name="De Canck E."/>
        </authorList>
    </citation>
    <scope>NUCLEOTIDE SEQUENCE [LARGE SCALE GENOMIC DNA]</scope>
    <source>
        <strain evidence="3 4">LMG 27174</strain>
    </source>
</reference>
<gene>
    <name evidence="3" type="ORF">LMG27174_07247</name>
</gene>
<evidence type="ECO:0000313" key="3">
    <source>
        <dbReference type="EMBL" id="CAB3744747.1"/>
    </source>
</evidence>
<feature type="signal peptide" evidence="2">
    <location>
        <begin position="1"/>
        <end position="31"/>
    </location>
</feature>
<evidence type="ECO:0000256" key="1">
    <source>
        <dbReference type="SAM" id="Phobius"/>
    </source>
</evidence>
<keyword evidence="1" id="KW-1133">Transmembrane helix</keyword>
<dbReference type="Proteomes" id="UP000494205">
    <property type="component" value="Unassembled WGS sequence"/>
</dbReference>
<evidence type="ECO:0000313" key="4">
    <source>
        <dbReference type="Proteomes" id="UP000494205"/>
    </source>
</evidence>
<protein>
    <submittedName>
        <fullName evidence="3">Uncharacterized protein</fullName>
    </submittedName>
</protein>
<name>A0A6J5CXB4_9BURK</name>
<sequence>MLSDKRPYGVAVKARSLVLIALLNPICNCIAQSGAASSTDATNHAMKGVANSVIPVTLLTSREFWLSVIVLAFGLSVLLVQYSLLKNSNASANEVIKGLRTFNKMNEGAVNPR</sequence>
<accession>A0A6J5CXB4</accession>
<feature type="chain" id="PRO_5027001636" evidence="2">
    <location>
        <begin position="32"/>
        <end position="113"/>
    </location>
</feature>
<keyword evidence="1" id="KW-0472">Membrane</keyword>
<dbReference type="AlphaFoldDB" id="A0A6J5CXB4"/>
<keyword evidence="2" id="KW-0732">Signal</keyword>
<evidence type="ECO:0000256" key="2">
    <source>
        <dbReference type="SAM" id="SignalP"/>
    </source>
</evidence>
<feature type="transmembrane region" description="Helical" evidence="1">
    <location>
        <begin position="65"/>
        <end position="85"/>
    </location>
</feature>
<proteinExistence type="predicted"/>